<dbReference type="EMBL" id="CAJNOR010002400">
    <property type="protein sequence ID" value="CAF1288799.1"/>
    <property type="molecule type" value="Genomic_DNA"/>
</dbReference>
<protein>
    <submittedName>
        <fullName evidence="1">Uncharacterized protein</fullName>
    </submittedName>
</protein>
<name>A0A815CVR9_ADIRI</name>
<organism evidence="1 2">
    <name type="scientific">Adineta ricciae</name>
    <name type="common">Rotifer</name>
    <dbReference type="NCBI Taxonomy" id="249248"/>
    <lineage>
        <taxon>Eukaryota</taxon>
        <taxon>Metazoa</taxon>
        <taxon>Spiralia</taxon>
        <taxon>Gnathifera</taxon>
        <taxon>Rotifera</taxon>
        <taxon>Eurotatoria</taxon>
        <taxon>Bdelloidea</taxon>
        <taxon>Adinetida</taxon>
        <taxon>Adinetidae</taxon>
        <taxon>Adineta</taxon>
    </lineage>
</organism>
<dbReference type="AlphaFoldDB" id="A0A815CVR9"/>
<dbReference type="Proteomes" id="UP000663828">
    <property type="component" value="Unassembled WGS sequence"/>
</dbReference>
<evidence type="ECO:0000313" key="2">
    <source>
        <dbReference type="Proteomes" id="UP000663828"/>
    </source>
</evidence>
<reference evidence="1" key="1">
    <citation type="submission" date="2021-02" db="EMBL/GenBank/DDBJ databases">
        <authorList>
            <person name="Nowell W R."/>
        </authorList>
    </citation>
    <scope>NUCLEOTIDE SEQUENCE</scope>
</reference>
<sequence length="239" mass="27786">MKKSDSNAYVTTNRDYGSFYSGRLHHGKKTAEEIAHELMINDQIRNERRQLPSIAYDIMFDKHSSFQIVHRNKKRSQLVLSRRQMKYMNVSTKTYEERQLLLEDTLEAYAAFIECIYANKQEKKPKLSRDVLELVANELHLLNPNLFSDELAEQMIAVTVPHEYLGLSSINPVQSYPGSVNDCTKTPRLQRLLDHFEIAKKMVLNSKQEFDSTMINSQSLHGTRYIYNPFNSSKSSCRI</sequence>
<proteinExistence type="predicted"/>
<evidence type="ECO:0000313" key="1">
    <source>
        <dbReference type="EMBL" id="CAF1288799.1"/>
    </source>
</evidence>
<accession>A0A815CVR9</accession>
<gene>
    <name evidence="1" type="ORF">XAT740_LOCUS28220</name>
</gene>
<keyword evidence="2" id="KW-1185">Reference proteome</keyword>
<comment type="caution">
    <text evidence="1">The sequence shown here is derived from an EMBL/GenBank/DDBJ whole genome shotgun (WGS) entry which is preliminary data.</text>
</comment>